<evidence type="ECO:0000256" key="1">
    <source>
        <dbReference type="ARBA" id="ARBA00009817"/>
    </source>
</evidence>
<evidence type="ECO:0000313" key="4">
    <source>
        <dbReference type="Proteomes" id="UP000298416"/>
    </source>
</evidence>
<accession>A0A8X8Y1Q2</accession>
<comment type="similarity">
    <text evidence="1">Belongs to the HEBP family.</text>
</comment>
<evidence type="ECO:0008006" key="5">
    <source>
        <dbReference type="Google" id="ProtNLM"/>
    </source>
</evidence>
<comment type="caution">
    <text evidence="3">The sequence shown here is derived from an EMBL/GenBank/DDBJ whole genome shotgun (WGS) entry which is preliminary data.</text>
</comment>
<dbReference type="InterPro" id="IPR006917">
    <property type="entry name" value="SOUL_heme-bd"/>
</dbReference>
<feature type="chain" id="PRO_5036470477" description="Heme-binding protein 2" evidence="2">
    <location>
        <begin position="25"/>
        <end position="213"/>
    </location>
</feature>
<dbReference type="PANTHER" id="PTHR11220:SF59">
    <property type="entry name" value="HEME-BINDING PROTEIN 2-LIKE"/>
    <property type="match status" value="1"/>
</dbReference>
<protein>
    <recommendedName>
        <fullName evidence="5">Heme-binding protein 2</fullName>
    </recommendedName>
</protein>
<dbReference type="Proteomes" id="UP000298416">
    <property type="component" value="Unassembled WGS sequence"/>
</dbReference>
<dbReference type="Gene3D" id="3.20.80.10">
    <property type="entry name" value="Regulatory factor, effector binding domain"/>
    <property type="match status" value="1"/>
</dbReference>
<dbReference type="InterPro" id="IPR011256">
    <property type="entry name" value="Reg_factor_effector_dom_sf"/>
</dbReference>
<dbReference type="AlphaFoldDB" id="A0A8X8Y1Q2"/>
<dbReference type="PROSITE" id="PS51257">
    <property type="entry name" value="PROKAR_LIPOPROTEIN"/>
    <property type="match status" value="1"/>
</dbReference>
<dbReference type="PANTHER" id="PTHR11220">
    <property type="entry name" value="HEME-BINDING PROTEIN-RELATED"/>
    <property type="match status" value="1"/>
</dbReference>
<organism evidence="3">
    <name type="scientific">Salvia splendens</name>
    <name type="common">Scarlet sage</name>
    <dbReference type="NCBI Taxonomy" id="180675"/>
    <lineage>
        <taxon>Eukaryota</taxon>
        <taxon>Viridiplantae</taxon>
        <taxon>Streptophyta</taxon>
        <taxon>Embryophyta</taxon>
        <taxon>Tracheophyta</taxon>
        <taxon>Spermatophyta</taxon>
        <taxon>Magnoliopsida</taxon>
        <taxon>eudicotyledons</taxon>
        <taxon>Gunneridae</taxon>
        <taxon>Pentapetalae</taxon>
        <taxon>asterids</taxon>
        <taxon>lamiids</taxon>
        <taxon>Lamiales</taxon>
        <taxon>Lamiaceae</taxon>
        <taxon>Nepetoideae</taxon>
        <taxon>Mentheae</taxon>
        <taxon>Salviinae</taxon>
        <taxon>Salvia</taxon>
        <taxon>Salvia subgen. Calosphace</taxon>
        <taxon>core Calosphace</taxon>
    </lineage>
</organism>
<dbReference type="Pfam" id="PF04832">
    <property type="entry name" value="SOUL"/>
    <property type="match status" value="1"/>
</dbReference>
<dbReference type="EMBL" id="PNBA02000005">
    <property type="protein sequence ID" value="KAG6423094.1"/>
    <property type="molecule type" value="Genomic_DNA"/>
</dbReference>
<sequence length="213" mass="24676">MSLSRMTFGLLVIFSCIIVQKCKSHETRGYGGDGPPVQCNKIECPAFTIIHSEKEFEIRNYSQALWVTAPSVVQYSIMGGIGIGEKILWDYFYRKNERNENIINAGPLLMMDVVNSTYKVYLYVPNKYQNGGLPKPLIQDVEQVKLPKYKYAAVRRIDGEITQEIVLAQVDLLKKQLKDTTTYKRAADNDQFTYIMYDRRSWVEGYEILIWFN</sequence>
<dbReference type="SUPFAM" id="SSF55136">
    <property type="entry name" value="Probable bacterial effector-binding domain"/>
    <property type="match status" value="1"/>
</dbReference>
<feature type="signal peptide" evidence="2">
    <location>
        <begin position="1"/>
        <end position="24"/>
    </location>
</feature>
<evidence type="ECO:0000313" key="3">
    <source>
        <dbReference type="EMBL" id="KAG6423094.1"/>
    </source>
</evidence>
<gene>
    <name evidence="3" type="ORF">SASPL_113478</name>
</gene>
<keyword evidence="4" id="KW-1185">Reference proteome</keyword>
<name>A0A8X8Y1Q2_SALSN</name>
<evidence type="ECO:0000256" key="2">
    <source>
        <dbReference type="SAM" id="SignalP"/>
    </source>
</evidence>
<proteinExistence type="inferred from homology"/>
<keyword evidence="2" id="KW-0732">Signal</keyword>
<reference evidence="3" key="1">
    <citation type="submission" date="2018-01" db="EMBL/GenBank/DDBJ databases">
        <authorList>
            <person name="Mao J.F."/>
        </authorList>
    </citation>
    <scope>NUCLEOTIDE SEQUENCE</scope>
    <source>
        <strain evidence="3">Huo1</strain>
        <tissue evidence="3">Leaf</tissue>
    </source>
</reference>
<reference evidence="3" key="2">
    <citation type="submission" date="2020-08" db="EMBL/GenBank/DDBJ databases">
        <title>Plant Genome Project.</title>
        <authorList>
            <person name="Zhang R.-G."/>
        </authorList>
    </citation>
    <scope>NUCLEOTIDE SEQUENCE</scope>
    <source>
        <strain evidence="3">Huo1</strain>
        <tissue evidence="3">Leaf</tissue>
    </source>
</reference>